<proteinExistence type="predicted"/>
<name>A0A0A9AQA3_ARUDO</name>
<dbReference type="AlphaFoldDB" id="A0A0A9AQA3"/>
<accession>A0A0A9AQA3</accession>
<sequence>MKQQQVTINLVNCFRLFYHPPPPKLSSPFELSSVSQQQTSLVLFGISYFLRREEFHQNTKKCPLRSNLAKFSGKCRQ</sequence>
<evidence type="ECO:0000313" key="1">
    <source>
        <dbReference type="EMBL" id="JAD51085.1"/>
    </source>
</evidence>
<organism evidence="1">
    <name type="scientific">Arundo donax</name>
    <name type="common">Giant reed</name>
    <name type="synonym">Donax arundinaceus</name>
    <dbReference type="NCBI Taxonomy" id="35708"/>
    <lineage>
        <taxon>Eukaryota</taxon>
        <taxon>Viridiplantae</taxon>
        <taxon>Streptophyta</taxon>
        <taxon>Embryophyta</taxon>
        <taxon>Tracheophyta</taxon>
        <taxon>Spermatophyta</taxon>
        <taxon>Magnoliopsida</taxon>
        <taxon>Liliopsida</taxon>
        <taxon>Poales</taxon>
        <taxon>Poaceae</taxon>
        <taxon>PACMAD clade</taxon>
        <taxon>Arundinoideae</taxon>
        <taxon>Arundineae</taxon>
        <taxon>Arundo</taxon>
    </lineage>
</organism>
<reference evidence="1" key="2">
    <citation type="journal article" date="2015" name="Data Brief">
        <title>Shoot transcriptome of the giant reed, Arundo donax.</title>
        <authorList>
            <person name="Barrero R.A."/>
            <person name="Guerrero F.D."/>
            <person name="Moolhuijzen P."/>
            <person name="Goolsby J.A."/>
            <person name="Tidwell J."/>
            <person name="Bellgard S.E."/>
            <person name="Bellgard M.I."/>
        </authorList>
    </citation>
    <scope>NUCLEOTIDE SEQUENCE</scope>
    <source>
        <tissue evidence="1">Shoot tissue taken approximately 20 cm above the soil surface</tissue>
    </source>
</reference>
<reference evidence="1" key="1">
    <citation type="submission" date="2014-09" db="EMBL/GenBank/DDBJ databases">
        <authorList>
            <person name="Magalhaes I.L.F."/>
            <person name="Oliveira U."/>
            <person name="Santos F.R."/>
            <person name="Vidigal T.H.D.A."/>
            <person name="Brescovit A.D."/>
            <person name="Santos A.J."/>
        </authorList>
    </citation>
    <scope>NUCLEOTIDE SEQUENCE</scope>
    <source>
        <tissue evidence="1">Shoot tissue taken approximately 20 cm above the soil surface</tissue>
    </source>
</reference>
<dbReference type="EMBL" id="GBRH01246810">
    <property type="protein sequence ID" value="JAD51085.1"/>
    <property type="molecule type" value="Transcribed_RNA"/>
</dbReference>
<protein>
    <submittedName>
        <fullName evidence="1">Uncharacterized protein</fullName>
    </submittedName>
</protein>